<evidence type="ECO:0000256" key="8">
    <source>
        <dbReference type="ARBA" id="ARBA00023136"/>
    </source>
</evidence>
<evidence type="ECO:0000256" key="5">
    <source>
        <dbReference type="ARBA" id="ARBA00022729"/>
    </source>
</evidence>
<comment type="similarity">
    <text evidence="2">Belongs to the EMC1 family.</text>
</comment>
<gene>
    <name evidence="12" type="ORF">HF086_014046</name>
</gene>
<accession>A0A922SI39</accession>
<evidence type="ECO:0000313" key="13">
    <source>
        <dbReference type="Proteomes" id="UP000814243"/>
    </source>
</evidence>
<dbReference type="AlphaFoldDB" id="A0A922SI39"/>
<evidence type="ECO:0000256" key="3">
    <source>
        <dbReference type="ARBA" id="ARBA00020824"/>
    </source>
</evidence>
<dbReference type="Proteomes" id="UP000814243">
    <property type="component" value="Unassembled WGS sequence"/>
</dbReference>
<keyword evidence="4 10" id="KW-0812">Transmembrane</keyword>
<name>A0A922SI39_SPOEX</name>
<evidence type="ECO:0000313" key="12">
    <source>
        <dbReference type="EMBL" id="KAH9639182.1"/>
    </source>
</evidence>
<keyword evidence="6" id="KW-0256">Endoplasmic reticulum</keyword>
<dbReference type="PANTHER" id="PTHR21573:SF0">
    <property type="entry name" value="ER MEMBRANE PROTEIN COMPLEX SUBUNIT 1"/>
    <property type="match status" value="1"/>
</dbReference>
<keyword evidence="7 10" id="KW-1133">Transmembrane helix</keyword>
<comment type="caution">
    <text evidence="12">The sequence shown here is derived from an EMBL/GenBank/DDBJ whole genome shotgun (WGS) entry which is preliminary data.</text>
</comment>
<evidence type="ECO:0000256" key="2">
    <source>
        <dbReference type="ARBA" id="ARBA00007904"/>
    </source>
</evidence>
<keyword evidence="5" id="KW-0732">Signal</keyword>
<evidence type="ECO:0000256" key="9">
    <source>
        <dbReference type="ARBA" id="ARBA00023180"/>
    </source>
</evidence>
<evidence type="ECO:0000256" key="7">
    <source>
        <dbReference type="ARBA" id="ARBA00022989"/>
    </source>
</evidence>
<feature type="domain" description="ER membrane protein complex subunit 1 C-terminal" evidence="11">
    <location>
        <begin position="80"/>
        <end position="205"/>
    </location>
</feature>
<dbReference type="PANTHER" id="PTHR21573">
    <property type="entry name" value="ER MEMBRANE PROTEIN COMPLEX SUBUNIT 1"/>
    <property type="match status" value="1"/>
</dbReference>
<evidence type="ECO:0000256" key="4">
    <source>
        <dbReference type="ARBA" id="ARBA00022692"/>
    </source>
</evidence>
<dbReference type="GO" id="GO:0072546">
    <property type="term" value="C:EMC complex"/>
    <property type="evidence" value="ECO:0007669"/>
    <property type="project" value="InterPro"/>
</dbReference>
<organism evidence="12 13">
    <name type="scientific">Spodoptera exigua</name>
    <name type="common">Beet armyworm</name>
    <name type="synonym">Noctua fulgens</name>
    <dbReference type="NCBI Taxonomy" id="7107"/>
    <lineage>
        <taxon>Eukaryota</taxon>
        <taxon>Metazoa</taxon>
        <taxon>Ecdysozoa</taxon>
        <taxon>Arthropoda</taxon>
        <taxon>Hexapoda</taxon>
        <taxon>Insecta</taxon>
        <taxon>Pterygota</taxon>
        <taxon>Neoptera</taxon>
        <taxon>Endopterygota</taxon>
        <taxon>Lepidoptera</taxon>
        <taxon>Glossata</taxon>
        <taxon>Ditrysia</taxon>
        <taxon>Noctuoidea</taxon>
        <taxon>Noctuidae</taxon>
        <taxon>Amphipyrinae</taxon>
        <taxon>Spodoptera</taxon>
    </lineage>
</organism>
<keyword evidence="8 10" id="KW-0472">Membrane</keyword>
<dbReference type="GO" id="GO:0034975">
    <property type="term" value="P:protein folding in endoplasmic reticulum"/>
    <property type="evidence" value="ECO:0007669"/>
    <property type="project" value="TreeGrafter"/>
</dbReference>
<keyword evidence="9" id="KW-0325">Glycoprotein</keyword>
<evidence type="ECO:0000256" key="6">
    <source>
        <dbReference type="ARBA" id="ARBA00022824"/>
    </source>
</evidence>
<comment type="subcellular location">
    <subcellularLocation>
        <location evidence="1">Endoplasmic reticulum membrane</location>
        <topology evidence="1">Single-pass type I membrane protein</topology>
    </subcellularLocation>
</comment>
<dbReference type="InterPro" id="IPR011678">
    <property type="entry name" value="EMC1_C"/>
</dbReference>
<proteinExistence type="inferred from homology"/>
<sequence>MELYEGKQRWSGAGAAFRSLWAERAPGVERRAYIVPAAPAAAAITSTERSLTDKHLLLTDKYNIQLTSKLNNRLHYVFPVALSSGAIVEVPWVYLEARRGAGEEGGALPAAAPELALAADARLNYNRTLARPRGLHTAPAGLESTSLVLATGLDLFYTRVAPSKTFDLLKDDFDYYLITIVLAALIVATYSTKYFASRKMLKLAWK</sequence>
<evidence type="ECO:0000256" key="10">
    <source>
        <dbReference type="SAM" id="Phobius"/>
    </source>
</evidence>
<evidence type="ECO:0000259" key="11">
    <source>
        <dbReference type="Pfam" id="PF07774"/>
    </source>
</evidence>
<dbReference type="InterPro" id="IPR026895">
    <property type="entry name" value="EMC1"/>
</dbReference>
<protein>
    <recommendedName>
        <fullName evidence="3">ER membrane protein complex subunit 1</fullName>
    </recommendedName>
</protein>
<reference evidence="12" key="1">
    <citation type="journal article" date="2021" name="G3 (Bethesda)">
        <title>Genome and transcriptome analysis of the beet armyworm Spodoptera exigua reveals targets for pest control. .</title>
        <authorList>
            <person name="Simon S."/>
            <person name="Breeschoten T."/>
            <person name="Jansen H.J."/>
            <person name="Dirks R.P."/>
            <person name="Schranz M.E."/>
            <person name="Ros V.I.D."/>
        </authorList>
    </citation>
    <scope>NUCLEOTIDE SEQUENCE</scope>
    <source>
        <strain evidence="12">TB_SE_WUR_2020</strain>
    </source>
</reference>
<feature type="transmembrane region" description="Helical" evidence="10">
    <location>
        <begin position="175"/>
        <end position="196"/>
    </location>
</feature>
<dbReference type="Pfam" id="PF07774">
    <property type="entry name" value="EMC1_C"/>
    <property type="match status" value="1"/>
</dbReference>
<dbReference type="EMBL" id="JACEFF010000350">
    <property type="protein sequence ID" value="KAH9639182.1"/>
    <property type="molecule type" value="Genomic_DNA"/>
</dbReference>
<evidence type="ECO:0000256" key="1">
    <source>
        <dbReference type="ARBA" id="ARBA00004115"/>
    </source>
</evidence>